<keyword evidence="7" id="KW-1185">Reference proteome</keyword>
<keyword evidence="2 4" id="KW-0863">Zinc-finger</keyword>
<dbReference type="Pfam" id="PF12874">
    <property type="entry name" value="zf-met"/>
    <property type="match status" value="1"/>
</dbReference>
<proteinExistence type="predicted"/>
<dbReference type="InterPro" id="IPR013087">
    <property type="entry name" value="Znf_C2H2_type"/>
</dbReference>
<dbReference type="SMART" id="SM00355">
    <property type="entry name" value="ZnF_C2H2"/>
    <property type="match status" value="3"/>
</dbReference>
<dbReference type="PROSITE" id="PS00028">
    <property type="entry name" value="ZINC_FINGER_C2H2_1"/>
    <property type="match status" value="3"/>
</dbReference>
<dbReference type="AlphaFoldDB" id="A0A1R2C2R7"/>
<evidence type="ECO:0000256" key="2">
    <source>
        <dbReference type="ARBA" id="ARBA00022771"/>
    </source>
</evidence>
<comment type="caution">
    <text evidence="6">The sequence shown here is derived from an EMBL/GenBank/DDBJ whole genome shotgun (WGS) entry which is preliminary data.</text>
</comment>
<feature type="domain" description="C2H2-type" evidence="5">
    <location>
        <begin position="51"/>
        <end position="78"/>
    </location>
</feature>
<dbReference type="SUPFAM" id="SSF57667">
    <property type="entry name" value="beta-beta-alpha zinc fingers"/>
    <property type="match status" value="2"/>
</dbReference>
<evidence type="ECO:0000313" key="6">
    <source>
        <dbReference type="EMBL" id="OMJ83249.1"/>
    </source>
</evidence>
<dbReference type="PROSITE" id="PS50157">
    <property type="entry name" value="ZINC_FINGER_C2H2_2"/>
    <property type="match status" value="3"/>
</dbReference>
<evidence type="ECO:0000256" key="1">
    <source>
        <dbReference type="ARBA" id="ARBA00022723"/>
    </source>
</evidence>
<reference evidence="6 7" key="1">
    <citation type="submission" date="2016-11" db="EMBL/GenBank/DDBJ databases">
        <title>The macronuclear genome of Stentor coeruleus: a giant cell with tiny introns.</title>
        <authorList>
            <person name="Slabodnick M."/>
            <person name="Ruby J.G."/>
            <person name="Reiff S.B."/>
            <person name="Swart E.C."/>
            <person name="Gosai S."/>
            <person name="Prabakaran S."/>
            <person name="Witkowska E."/>
            <person name="Larue G.E."/>
            <person name="Fisher S."/>
            <person name="Freeman R.M."/>
            <person name="Gunawardena J."/>
            <person name="Chu W."/>
            <person name="Stover N.A."/>
            <person name="Gregory B.D."/>
            <person name="Nowacki M."/>
            <person name="Derisi J."/>
            <person name="Roy S.W."/>
            <person name="Marshall W.F."/>
            <person name="Sood P."/>
        </authorList>
    </citation>
    <scope>NUCLEOTIDE SEQUENCE [LARGE SCALE GENOMIC DNA]</scope>
    <source>
        <strain evidence="6">WM001</strain>
    </source>
</reference>
<dbReference type="Gene3D" id="3.30.160.60">
    <property type="entry name" value="Classic Zinc Finger"/>
    <property type="match status" value="2"/>
</dbReference>
<dbReference type="FunFam" id="3.30.160.60:FF:000446">
    <property type="entry name" value="Zinc finger protein"/>
    <property type="match status" value="1"/>
</dbReference>
<evidence type="ECO:0000256" key="4">
    <source>
        <dbReference type="PROSITE-ProRule" id="PRU00042"/>
    </source>
</evidence>
<evidence type="ECO:0000313" key="7">
    <source>
        <dbReference type="Proteomes" id="UP000187209"/>
    </source>
</evidence>
<keyword evidence="3" id="KW-0862">Zinc</keyword>
<protein>
    <recommendedName>
        <fullName evidence="5">C2H2-type domain-containing protein</fullName>
    </recommendedName>
</protein>
<sequence>MATNQRETIEEEKTYTAILYCCPQPECFKEYKCRFSLRRHVETMHLGKKFFTCHICKKSLASNQILREHLYKHAGVKPYRCSICRIRFRQYSHLSVHKFKHKQENLRMKLKATIKN</sequence>
<evidence type="ECO:0000256" key="3">
    <source>
        <dbReference type="ARBA" id="ARBA00022833"/>
    </source>
</evidence>
<accession>A0A1R2C2R7</accession>
<feature type="domain" description="C2H2-type" evidence="5">
    <location>
        <begin position="79"/>
        <end position="106"/>
    </location>
</feature>
<feature type="domain" description="C2H2-type" evidence="5">
    <location>
        <begin position="20"/>
        <end position="50"/>
    </location>
</feature>
<dbReference type="Proteomes" id="UP000187209">
    <property type="component" value="Unassembled WGS sequence"/>
</dbReference>
<dbReference type="PANTHER" id="PTHR23235">
    <property type="entry name" value="KRUEPPEL-LIKE TRANSCRIPTION FACTOR"/>
    <property type="match status" value="1"/>
</dbReference>
<dbReference type="EMBL" id="MPUH01000311">
    <property type="protein sequence ID" value="OMJ83249.1"/>
    <property type="molecule type" value="Genomic_DNA"/>
</dbReference>
<name>A0A1R2C2R7_9CILI</name>
<dbReference type="OrthoDB" id="8117402at2759"/>
<gene>
    <name evidence="6" type="ORF">SteCoe_15904</name>
</gene>
<keyword evidence="1" id="KW-0479">Metal-binding</keyword>
<dbReference type="InterPro" id="IPR036236">
    <property type="entry name" value="Znf_C2H2_sf"/>
</dbReference>
<organism evidence="6 7">
    <name type="scientific">Stentor coeruleus</name>
    <dbReference type="NCBI Taxonomy" id="5963"/>
    <lineage>
        <taxon>Eukaryota</taxon>
        <taxon>Sar</taxon>
        <taxon>Alveolata</taxon>
        <taxon>Ciliophora</taxon>
        <taxon>Postciliodesmatophora</taxon>
        <taxon>Heterotrichea</taxon>
        <taxon>Heterotrichida</taxon>
        <taxon>Stentoridae</taxon>
        <taxon>Stentor</taxon>
    </lineage>
</organism>
<evidence type="ECO:0000259" key="5">
    <source>
        <dbReference type="PROSITE" id="PS50157"/>
    </source>
</evidence>
<dbReference type="Pfam" id="PF00096">
    <property type="entry name" value="zf-C2H2"/>
    <property type="match status" value="1"/>
</dbReference>
<dbReference type="GO" id="GO:0008270">
    <property type="term" value="F:zinc ion binding"/>
    <property type="evidence" value="ECO:0007669"/>
    <property type="project" value="UniProtKB-KW"/>
</dbReference>